<comment type="caution">
    <text evidence="1">The sequence shown here is derived from an EMBL/GenBank/DDBJ whole genome shotgun (WGS) entry which is preliminary data.</text>
</comment>
<proteinExistence type="predicted"/>
<dbReference type="Pfam" id="PF11553">
    <property type="entry name" value="DUF3231"/>
    <property type="match status" value="1"/>
</dbReference>
<sequence length="166" mass="18460">MGILNGNPKEEPLHSGEVFYLWTHLFETKAFLVTLQVLINHTGDHDLKLFLGDLKDNCIKQGAEQVETIIKESGIRMPPAPPDRPNVEQQDIPAGARFYDPEIAAMVLKEVNAGMLLASTIMGISIRKDITELFSTTHTQLADYAAKLLDVNKDKGWIVPPPLMVK</sequence>
<dbReference type="Gene3D" id="1.20.1260.10">
    <property type="match status" value="1"/>
</dbReference>
<accession>A0A2N5LZZ3</accession>
<keyword evidence="2" id="KW-1185">Reference proteome</keyword>
<organism evidence="1 2">
    <name type="scientific">Peribacillus deserti</name>
    <dbReference type="NCBI Taxonomy" id="673318"/>
    <lineage>
        <taxon>Bacteria</taxon>
        <taxon>Bacillati</taxon>
        <taxon>Bacillota</taxon>
        <taxon>Bacilli</taxon>
        <taxon>Bacillales</taxon>
        <taxon>Bacillaceae</taxon>
        <taxon>Peribacillus</taxon>
    </lineage>
</organism>
<dbReference type="EMBL" id="PGUY01000087">
    <property type="protein sequence ID" value="PLT27635.1"/>
    <property type="molecule type" value="Genomic_DNA"/>
</dbReference>
<dbReference type="InterPro" id="IPR012347">
    <property type="entry name" value="Ferritin-like"/>
</dbReference>
<dbReference type="AlphaFoldDB" id="A0A2N5LZZ3"/>
<dbReference type="OrthoDB" id="1934429at2"/>
<reference evidence="1 2" key="1">
    <citation type="submission" date="2017-11" db="EMBL/GenBank/DDBJ databases">
        <title>Comparitive Functional Genomics of Dry Heat Resistant strains isolated from the Viking Spacecraft.</title>
        <authorList>
            <person name="Seuylemezian A."/>
            <person name="Cooper K."/>
            <person name="Vaishampayan P."/>
        </authorList>
    </citation>
    <scope>NUCLEOTIDE SEQUENCE [LARGE SCALE GENOMIC DNA]</scope>
    <source>
        <strain evidence="1 2">V1-29</strain>
    </source>
</reference>
<dbReference type="RefSeq" id="WP_101645679.1">
    <property type="nucleotide sequence ID" value="NZ_PGUY01000087.1"/>
</dbReference>
<evidence type="ECO:0008006" key="3">
    <source>
        <dbReference type="Google" id="ProtNLM"/>
    </source>
</evidence>
<gene>
    <name evidence="1" type="ORF">CUU66_22730</name>
</gene>
<dbReference type="Proteomes" id="UP000234748">
    <property type="component" value="Unassembled WGS sequence"/>
</dbReference>
<evidence type="ECO:0000313" key="2">
    <source>
        <dbReference type="Proteomes" id="UP000234748"/>
    </source>
</evidence>
<dbReference type="InterPro" id="IPR021617">
    <property type="entry name" value="DUF3231"/>
</dbReference>
<protein>
    <recommendedName>
        <fullName evidence="3">DUF3231 domain-containing protein</fullName>
    </recommendedName>
</protein>
<name>A0A2N5LZZ3_9BACI</name>
<evidence type="ECO:0000313" key="1">
    <source>
        <dbReference type="EMBL" id="PLT27635.1"/>
    </source>
</evidence>